<dbReference type="CDD" id="cd06223">
    <property type="entry name" value="PRTases_typeI"/>
    <property type="match status" value="1"/>
</dbReference>
<dbReference type="AlphaFoldDB" id="A0A2S0JWB4"/>
<organism evidence="3 5">
    <name type="scientific">Lysinibacillus sphaericus</name>
    <name type="common">Bacillus sphaericus</name>
    <dbReference type="NCBI Taxonomy" id="1421"/>
    <lineage>
        <taxon>Bacteria</taxon>
        <taxon>Bacillati</taxon>
        <taxon>Bacillota</taxon>
        <taxon>Bacilli</taxon>
        <taxon>Bacillales</taxon>
        <taxon>Bacillaceae</taxon>
        <taxon>Lysinibacillus</taxon>
    </lineage>
</organism>
<dbReference type="EMBL" id="CP019980">
    <property type="protein sequence ID" value="AVK95440.1"/>
    <property type="molecule type" value="Genomic_DNA"/>
</dbReference>
<dbReference type="InterPro" id="IPR000836">
    <property type="entry name" value="PRTase_dom"/>
</dbReference>
<evidence type="ECO:0000313" key="5">
    <source>
        <dbReference type="Proteomes" id="UP000238825"/>
    </source>
</evidence>
<dbReference type="SUPFAM" id="SSF53271">
    <property type="entry name" value="PRTase-like"/>
    <property type="match status" value="1"/>
</dbReference>
<accession>A0A2S0JWB4</accession>
<name>A0A2S0JWB4_LYSSH</name>
<feature type="domain" description="Orotate phosphoribosyltransferase-like" evidence="2">
    <location>
        <begin position="32"/>
        <end position="252"/>
    </location>
</feature>
<dbReference type="EMBL" id="UFSZ01000001">
    <property type="protein sequence ID" value="SUV18982.1"/>
    <property type="molecule type" value="Genomic_DNA"/>
</dbReference>
<dbReference type="Gene3D" id="3.40.50.2020">
    <property type="match status" value="1"/>
</dbReference>
<reference evidence="4 6" key="2">
    <citation type="submission" date="2018-06" db="EMBL/GenBank/DDBJ databases">
        <authorList>
            <consortium name="Pathogen Informatics"/>
            <person name="Doyle S."/>
        </authorList>
    </citation>
    <scope>NUCLEOTIDE SEQUENCE [LARGE SCALE GENOMIC DNA]</scope>
    <source>
        <strain evidence="4 6">NCTC10338</strain>
    </source>
</reference>
<dbReference type="InterPro" id="IPR041688">
    <property type="entry name" value="PRTase_2"/>
</dbReference>
<evidence type="ECO:0000313" key="4">
    <source>
        <dbReference type="EMBL" id="SUV18982.1"/>
    </source>
</evidence>
<evidence type="ECO:0000313" key="6">
    <source>
        <dbReference type="Proteomes" id="UP000255295"/>
    </source>
</evidence>
<dbReference type="InterPro" id="IPR029057">
    <property type="entry name" value="PRTase-like"/>
</dbReference>
<evidence type="ECO:0000259" key="1">
    <source>
        <dbReference type="Pfam" id="PF12500"/>
    </source>
</evidence>
<dbReference type="Pfam" id="PF15609">
    <property type="entry name" value="PRTase_2"/>
    <property type="match status" value="1"/>
</dbReference>
<protein>
    <submittedName>
        <fullName evidence="4">Protein of uncharacterized function (DUF3706)</fullName>
    </submittedName>
</protein>
<dbReference type="InterPro" id="IPR022537">
    <property type="entry name" value="TRSP_dom"/>
</dbReference>
<reference evidence="3 5" key="1">
    <citation type="submission" date="2017-03" db="EMBL/GenBank/DDBJ databases">
        <title>The whole genome sequencing and assembly of Lysinibacillus sphaericus DSM 28T strain.</title>
        <authorList>
            <person name="Lee Y.-J."/>
            <person name="Yi H."/>
            <person name="Bahn Y.-S."/>
            <person name="Kim J.F."/>
            <person name="Lee D.-W."/>
        </authorList>
    </citation>
    <scope>NUCLEOTIDE SEQUENCE [LARGE SCALE GENOMIC DNA]</scope>
    <source>
        <strain evidence="3 5">DSM 28</strain>
    </source>
</reference>
<dbReference type="GeneID" id="48275281"/>
<gene>
    <name evidence="3" type="ORF">LS41612_03655</name>
    <name evidence="4" type="ORF">NCTC10338_04051</name>
</gene>
<proteinExistence type="predicted"/>
<dbReference type="InterPro" id="IPR011214">
    <property type="entry name" value="UCP020967"/>
</dbReference>
<sequence length="453" mass="51035">MTKLDNKLNIIQDYKIAIEITDNPYDFAITDLFKMATRINKKRQFLFVSTVLGKHLAVQPQVPILTGALLAMMYYERLTGKEPLLVQSVVQAMQNRDNVQEILQQVEEQGLELAEDVLFIGFAETATALGHAVFNVFKSNATYIHTTRELVPELEPFVTFEEEHSHATSHRVYCEQPEKLLQAKQIVLIDDEITTGNTVVNIIETLQRKFPHVQRYSVLSILDWRSSKQRAMFAQLEAQWGITIDFVAIMSGHFTCEGTPLLTSNQVAATLPQTADIALLSVDEVVEQKQYHSIAENGVINRAPYMLATGRFTITAEQHVAQKKTLQAIAAQLRALRTGGPALVIGTGEFMYVPMQIATCLGQEVYFQSTTRSPIYCADDPSYTITDKIAFESPENNGVENYLYNLHSHPYSELFLVIERIANQEVVAKTVQALKAVSNANIYVICMHDWRTI</sequence>
<evidence type="ECO:0000259" key="2">
    <source>
        <dbReference type="Pfam" id="PF15609"/>
    </source>
</evidence>
<feature type="domain" description="TRSP" evidence="1">
    <location>
        <begin position="309"/>
        <end position="434"/>
    </location>
</feature>
<dbReference type="Pfam" id="PF12500">
    <property type="entry name" value="TRSP"/>
    <property type="match status" value="1"/>
</dbReference>
<dbReference type="Proteomes" id="UP000238825">
    <property type="component" value="Chromosome"/>
</dbReference>
<dbReference type="PIRSF" id="PIRSF020967">
    <property type="entry name" value="UCP020967"/>
    <property type="match status" value="1"/>
</dbReference>
<evidence type="ECO:0000313" key="3">
    <source>
        <dbReference type="EMBL" id="AVK95440.1"/>
    </source>
</evidence>
<dbReference type="Proteomes" id="UP000255295">
    <property type="component" value="Unassembled WGS sequence"/>
</dbReference>
<dbReference type="RefSeq" id="WP_024364561.1">
    <property type="nucleotide sequence ID" value="NZ_BJNS01000009.1"/>
</dbReference>